<organism evidence="1 2">
    <name type="scientific">Anaerosolibacter carboniphilus</name>
    <dbReference type="NCBI Taxonomy" id="1417629"/>
    <lineage>
        <taxon>Bacteria</taxon>
        <taxon>Bacillati</taxon>
        <taxon>Bacillota</taxon>
        <taxon>Clostridia</taxon>
        <taxon>Peptostreptococcales</taxon>
        <taxon>Thermotaleaceae</taxon>
        <taxon>Anaerosolibacter</taxon>
    </lineage>
</organism>
<comment type="caution">
    <text evidence="1">The sequence shown here is derived from an EMBL/GenBank/DDBJ whole genome shotgun (WGS) entry which is preliminary data.</text>
</comment>
<evidence type="ECO:0000313" key="2">
    <source>
        <dbReference type="Proteomes" id="UP000579281"/>
    </source>
</evidence>
<proteinExistence type="predicted"/>
<dbReference type="AlphaFoldDB" id="A0A841KXI7"/>
<protein>
    <submittedName>
        <fullName evidence="1">Uncharacterized protein</fullName>
    </submittedName>
</protein>
<reference evidence="1 2" key="1">
    <citation type="submission" date="2020-08" db="EMBL/GenBank/DDBJ databases">
        <title>Genomic Encyclopedia of Type Strains, Phase IV (KMG-IV): sequencing the most valuable type-strain genomes for metagenomic binning, comparative biology and taxonomic classification.</title>
        <authorList>
            <person name="Goeker M."/>
        </authorList>
    </citation>
    <scope>NUCLEOTIDE SEQUENCE [LARGE SCALE GENOMIC DNA]</scope>
    <source>
        <strain evidence="1 2">DSM 103526</strain>
    </source>
</reference>
<dbReference type="Proteomes" id="UP000579281">
    <property type="component" value="Unassembled WGS sequence"/>
</dbReference>
<keyword evidence="2" id="KW-1185">Reference proteome</keyword>
<sequence>MVHKGSDPKRGQNALKTILKENFTVVKCHIFPHRVSMPITIKATPALNCK</sequence>
<gene>
    <name evidence="1" type="ORF">HNQ80_004202</name>
</gene>
<name>A0A841KXI7_9FIRM</name>
<dbReference type="EMBL" id="JACHEN010000032">
    <property type="protein sequence ID" value="MBB6218063.1"/>
    <property type="molecule type" value="Genomic_DNA"/>
</dbReference>
<evidence type="ECO:0000313" key="1">
    <source>
        <dbReference type="EMBL" id="MBB6218063.1"/>
    </source>
</evidence>
<accession>A0A841KXI7</accession>